<dbReference type="GO" id="GO:0009228">
    <property type="term" value="P:thiamine biosynthetic process"/>
    <property type="evidence" value="ECO:0007669"/>
    <property type="project" value="UniProtKB-UniRule"/>
</dbReference>
<dbReference type="InterPro" id="IPR049557">
    <property type="entry name" value="Transketolase_CS"/>
</dbReference>
<feature type="binding site" evidence="10">
    <location>
        <position position="368"/>
    </location>
    <ligand>
        <name>thiamine diphosphate</name>
        <dbReference type="ChEBI" id="CHEBI:58937"/>
    </ligand>
</feature>
<feature type="binding site" evidence="10">
    <location>
        <begin position="116"/>
        <end position="118"/>
    </location>
    <ligand>
        <name>thiamine diphosphate</name>
        <dbReference type="ChEBI" id="CHEBI:58937"/>
    </ligand>
</feature>
<comment type="cofactor">
    <cofactor evidence="10">
        <name>Mg(2+)</name>
        <dbReference type="ChEBI" id="CHEBI:18420"/>
    </cofactor>
    <text evidence="10">Binds 1 Mg(2+) ion per subunit.</text>
</comment>
<comment type="similarity">
    <text evidence="2 10">Belongs to the transketolase family. DXPS subfamily.</text>
</comment>
<comment type="pathway">
    <text evidence="1 10">Metabolic intermediate biosynthesis; 1-deoxy-D-xylulose 5-phosphate biosynthesis; 1-deoxy-D-xylulose 5-phosphate from D-glyceraldehyde 3-phosphate and pyruvate: step 1/1.</text>
</comment>
<evidence type="ECO:0000256" key="7">
    <source>
        <dbReference type="ARBA" id="ARBA00022977"/>
    </source>
</evidence>
<dbReference type="GO" id="GO:0016114">
    <property type="term" value="P:terpenoid biosynthetic process"/>
    <property type="evidence" value="ECO:0007669"/>
    <property type="project" value="UniProtKB-UniRule"/>
</dbReference>
<dbReference type="FunFam" id="3.40.50.970:FF:000005">
    <property type="entry name" value="1-deoxy-D-xylulose-5-phosphate synthase"/>
    <property type="match status" value="1"/>
</dbReference>
<dbReference type="UniPathway" id="UPA00064">
    <property type="reaction ID" value="UER00091"/>
</dbReference>
<dbReference type="PROSITE" id="PS00801">
    <property type="entry name" value="TRANSKETOLASE_1"/>
    <property type="match status" value="1"/>
</dbReference>
<dbReference type="Pfam" id="PF02780">
    <property type="entry name" value="Transketolase_C"/>
    <property type="match status" value="1"/>
</dbReference>
<keyword evidence="8 10" id="KW-0786">Thiamine pyrophosphate</keyword>
<organism evidence="12 13">
    <name type="scientific">Alkalicella caledoniensis</name>
    <dbReference type="NCBI Taxonomy" id="2731377"/>
    <lineage>
        <taxon>Bacteria</taxon>
        <taxon>Bacillati</taxon>
        <taxon>Bacillota</taxon>
        <taxon>Clostridia</taxon>
        <taxon>Eubacteriales</taxon>
        <taxon>Proteinivoracaceae</taxon>
        <taxon>Alkalicella</taxon>
    </lineage>
</organism>
<evidence type="ECO:0000256" key="5">
    <source>
        <dbReference type="ARBA" id="ARBA00022723"/>
    </source>
</evidence>
<dbReference type="GO" id="GO:0008661">
    <property type="term" value="F:1-deoxy-D-xylulose-5-phosphate synthase activity"/>
    <property type="evidence" value="ECO:0007669"/>
    <property type="project" value="UniProtKB-UniRule"/>
</dbReference>
<feature type="domain" description="Transketolase-like pyrimidine-binding" evidence="11">
    <location>
        <begin position="317"/>
        <end position="480"/>
    </location>
</feature>
<dbReference type="PANTHER" id="PTHR43322">
    <property type="entry name" value="1-D-DEOXYXYLULOSE 5-PHOSPHATE SYNTHASE-RELATED"/>
    <property type="match status" value="1"/>
</dbReference>
<keyword evidence="7 10" id="KW-0784">Thiamine biosynthesis</keyword>
<dbReference type="RefSeq" id="WP_213166558.1">
    <property type="nucleotide sequence ID" value="NZ_CP058559.1"/>
</dbReference>
<dbReference type="Pfam" id="PF13292">
    <property type="entry name" value="DXP_synthase_N"/>
    <property type="match status" value="1"/>
</dbReference>
<dbReference type="EMBL" id="CP058559">
    <property type="protein sequence ID" value="QNO16164.1"/>
    <property type="molecule type" value="Genomic_DNA"/>
</dbReference>
<evidence type="ECO:0000256" key="2">
    <source>
        <dbReference type="ARBA" id="ARBA00011081"/>
    </source>
</evidence>
<dbReference type="GO" id="GO:0019288">
    <property type="term" value="P:isopentenyl diphosphate biosynthetic process, methylerythritol 4-phosphate pathway"/>
    <property type="evidence" value="ECO:0007669"/>
    <property type="project" value="TreeGrafter"/>
</dbReference>
<dbReference type="PROSITE" id="PS00802">
    <property type="entry name" value="TRANSKETOLASE_2"/>
    <property type="match status" value="1"/>
</dbReference>
<evidence type="ECO:0000313" key="13">
    <source>
        <dbReference type="Proteomes" id="UP000516160"/>
    </source>
</evidence>
<evidence type="ECO:0000313" key="12">
    <source>
        <dbReference type="EMBL" id="QNO16164.1"/>
    </source>
</evidence>
<dbReference type="GO" id="GO:0000287">
    <property type="term" value="F:magnesium ion binding"/>
    <property type="evidence" value="ECO:0007669"/>
    <property type="project" value="UniProtKB-UniRule"/>
</dbReference>
<feature type="binding site" evidence="10">
    <location>
        <position position="147"/>
    </location>
    <ligand>
        <name>Mg(2+)</name>
        <dbReference type="ChEBI" id="CHEBI:18420"/>
    </ligand>
</feature>
<dbReference type="GO" id="GO:0005829">
    <property type="term" value="C:cytosol"/>
    <property type="evidence" value="ECO:0007669"/>
    <property type="project" value="TreeGrafter"/>
</dbReference>
<dbReference type="KEGG" id="acae:HYG86_15985"/>
<feature type="binding site" evidence="10">
    <location>
        <begin position="148"/>
        <end position="149"/>
    </location>
    <ligand>
        <name>thiamine diphosphate</name>
        <dbReference type="ChEBI" id="CHEBI:58937"/>
    </ligand>
</feature>
<keyword evidence="5 10" id="KW-0479">Metal-binding</keyword>
<dbReference type="EC" id="2.2.1.7" evidence="10"/>
<evidence type="ECO:0000256" key="9">
    <source>
        <dbReference type="ARBA" id="ARBA00023229"/>
    </source>
</evidence>
<evidence type="ECO:0000256" key="10">
    <source>
        <dbReference type="HAMAP-Rule" id="MF_00315"/>
    </source>
</evidence>
<comment type="cofactor">
    <cofactor evidence="10">
        <name>thiamine diphosphate</name>
        <dbReference type="ChEBI" id="CHEBI:58937"/>
    </cofactor>
    <text evidence="10">Binds 1 thiamine pyrophosphate per subunit.</text>
</comment>
<dbReference type="Proteomes" id="UP000516160">
    <property type="component" value="Chromosome"/>
</dbReference>
<keyword evidence="6 10" id="KW-0460">Magnesium</keyword>
<dbReference type="InterPro" id="IPR029061">
    <property type="entry name" value="THDP-binding"/>
</dbReference>
<feature type="binding site" evidence="10">
    <location>
        <position position="288"/>
    </location>
    <ligand>
        <name>thiamine diphosphate</name>
        <dbReference type="ChEBI" id="CHEBI:58937"/>
    </ligand>
</feature>
<dbReference type="InterPro" id="IPR020826">
    <property type="entry name" value="Transketolase_BS"/>
</dbReference>
<proteinExistence type="inferred from homology"/>
<comment type="function">
    <text evidence="10">Catalyzes the acyloin condensation reaction between C atoms 2 and 3 of pyruvate and glyceraldehyde 3-phosphate to yield 1-deoxy-D-xylulose-5-phosphate (DXP).</text>
</comment>
<feature type="binding site" evidence="10">
    <location>
        <position position="75"/>
    </location>
    <ligand>
        <name>thiamine diphosphate</name>
        <dbReference type="ChEBI" id="CHEBI:58937"/>
    </ligand>
</feature>
<evidence type="ECO:0000256" key="3">
    <source>
        <dbReference type="ARBA" id="ARBA00011738"/>
    </source>
</evidence>
<dbReference type="InterPro" id="IPR005475">
    <property type="entry name" value="Transketolase-like_Pyr-bd"/>
</dbReference>
<gene>
    <name evidence="10" type="primary">dxs</name>
    <name evidence="12" type="ORF">HYG86_15985</name>
</gene>
<dbReference type="SUPFAM" id="SSF52518">
    <property type="entry name" value="Thiamin diphosphate-binding fold (THDP-binding)"/>
    <property type="match status" value="2"/>
</dbReference>
<dbReference type="Gene3D" id="3.40.50.970">
    <property type="match status" value="2"/>
</dbReference>
<evidence type="ECO:0000259" key="11">
    <source>
        <dbReference type="SMART" id="SM00861"/>
    </source>
</evidence>
<evidence type="ECO:0000256" key="4">
    <source>
        <dbReference type="ARBA" id="ARBA00022679"/>
    </source>
</evidence>
<keyword evidence="13" id="KW-1185">Reference proteome</keyword>
<evidence type="ECO:0000256" key="1">
    <source>
        <dbReference type="ARBA" id="ARBA00004980"/>
    </source>
</evidence>
<dbReference type="InterPro" id="IPR009014">
    <property type="entry name" value="Transketo_C/PFOR_II"/>
</dbReference>
<name>A0A7G9WBV2_ALKCA</name>
<comment type="catalytic activity">
    <reaction evidence="10">
        <text>D-glyceraldehyde 3-phosphate + pyruvate + H(+) = 1-deoxy-D-xylulose 5-phosphate + CO2</text>
        <dbReference type="Rhea" id="RHEA:12605"/>
        <dbReference type="ChEBI" id="CHEBI:15361"/>
        <dbReference type="ChEBI" id="CHEBI:15378"/>
        <dbReference type="ChEBI" id="CHEBI:16526"/>
        <dbReference type="ChEBI" id="CHEBI:57792"/>
        <dbReference type="ChEBI" id="CHEBI:59776"/>
        <dbReference type="EC" id="2.2.1.7"/>
    </reaction>
</comment>
<dbReference type="NCBIfam" id="NF003933">
    <property type="entry name" value="PRK05444.2-2"/>
    <property type="match status" value="1"/>
</dbReference>
<dbReference type="InterPro" id="IPR033248">
    <property type="entry name" value="Transketolase_C"/>
</dbReference>
<evidence type="ECO:0000256" key="6">
    <source>
        <dbReference type="ARBA" id="ARBA00022842"/>
    </source>
</evidence>
<dbReference type="HAMAP" id="MF_00315">
    <property type="entry name" value="DXP_synth"/>
    <property type="match status" value="1"/>
</dbReference>
<dbReference type="SMART" id="SM00861">
    <property type="entry name" value="Transket_pyr"/>
    <property type="match status" value="1"/>
</dbReference>
<dbReference type="CDD" id="cd02007">
    <property type="entry name" value="TPP_DXS"/>
    <property type="match status" value="1"/>
</dbReference>
<feature type="binding site" evidence="10">
    <location>
        <position position="177"/>
    </location>
    <ligand>
        <name>Mg(2+)</name>
        <dbReference type="ChEBI" id="CHEBI:18420"/>
    </ligand>
</feature>
<keyword evidence="4 10" id="KW-0808">Transferase</keyword>
<sequence length="643" mass="70745">MDDSILKNIKSPDDVKILNEEEIHKLSLEIRDFLVENISKTGGHLAPNLGVVELTLALHRVFQSPKDKIIFDVGHQSYVHKLLTGRWDRFHTLRQFEGLSGFPKFSESDHDHFETGHSSTSISAALGMALARDVKKEEGEVVAVIGDGALTGGMSFEALNYAGHNKDCKLIVVLNDNEMSISANVGGLSSYLNRLRTDSKYTKIKGDIQYLLKKVPAIGGKLYKSLERVKGSLKYLLVAGILFEELGFKYLGPIDGHNIHNIEEILQKAKKVKGPVLVHVITKKGKGYLPAEENPDVFHGVGVFDKDTGQVKESSGTSYTSVFTKSILVAAEKDERIITITAAMKNGTGLKEFATKYPHRFFDVGIAEQNAVTMAAGLAKAGLKPVFAVYSTFLQRGYDQVLHDVCLPELPVILAIDRAGIVGADGETHQGIYDIAFLNHIPNMTIISPRNGQQLHQAVITAFKLNSPVAIRYPRDVIPEALVDYTRETIITNKVEKLTDGKDILIVTTGAITDVVLKATETLKQRGVRGTVLHFPFIKPFDKKGLLENTNKQDFTNTLIIEDHVEIGGLTSIVSRIYTEAGIGSKITSLSLPDKFIEHGSRNEILHKYGMSEQGISDKVLEILGLTGDKKYGKENKIRPVVG</sequence>
<accession>A0A7G9WBV2</accession>
<feature type="binding site" evidence="10">
    <location>
        <position position="177"/>
    </location>
    <ligand>
        <name>thiamine diphosphate</name>
        <dbReference type="ChEBI" id="CHEBI:58937"/>
    </ligand>
</feature>
<dbReference type="SUPFAM" id="SSF52922">
    <property type="entry name" value="TK C-terminal domain-like"/>
    <property type="match status" value="1"/>
</dbReference>
<dbReference type="InterPro" id="IPR005477">
    <property type="entry name" value="Dxylulose-5-P_synthase"/>
</dbReference>
<reference evidence="12 13" key="1">
    <citation type="submission" date="2020-07" db="EMBL/GenBank/DDBJ databases">
        <title>Alkalicella. sp. LB2 genome.</title>
        <authorList>
            <person name="Postec A."/>
            <person name="Quemeneur M."/>
        </authorList>
    </citation>
    <scope>NUCLEOTIDE SEQUENCE [LARGE SCALE GENOMIC DNA]</scope>
    <source>
        <strain evidence="12 13">LB2</strain>
    </source>
</reference>
<dbReference type="NCBIfam" id="TIGR00204">
    <property type="entry name" value="dxs"/>
    <property type="match status" value="1"/>
</dbReference>
<dbReference type="GO" id="GO:0030976">
    <property type="term" value="F:thiamine pyrophosphate binding"/>
    <property type="evidence" value="ECO:0007669"/>
    <property type="project" value="UniProtKB-UniRule"/>
</dbReference>
<dbReference type="Pfam" id="PF02779">
    <property type="entry name" value="Transket_pyr"/>
    <property type="match status" value="1"/>
</dbReference>
<dbReference type="CDD" id="cd07033">
    <property type="entry name" value="TPP_PYR_DXS_TK_like"/>
    <property type="match status" value="1"/>
</dbReference>
<dbReference type="Gene3D" id="3.40.50.920">
    <property type="match status" value="1"/>
</dbReference>
<comment type="subunit">
    <text evidence="3 10">Homodimer.</text>
</comment>
<evidence type="ECO:0000256" key="8">
    <source>
        <dbReference type="ARBA" id="ARBA00023052"/>
    </source>
</evidence>
<keyword evidence="9 10" id="KW-0414">Isoprene biosynthesis</keyword>
<dbReference type="PANTHER" id="PTHR43322:SF5">
    <property type="entry name" value="1-DEOXY-D-XYLULOSE-5-PHOSPHATE SYNTHASE, CHLOROPLASTIC"/>
    <property type="match status" value="1"/>
</dbReference>
<dbReference type="AlphaFoldDB" id="A0A7G9WBV2"/>
<protein>
    <recommendedName>
        <fullName evidence="10">1-deoxy-D-xylulose-5-phosphate synthase</fullName>
        <ecNumber evidence="10">2.2.1.7</ecNumber>
    </recommendedName>
    <alternativeName>
        <fullName evidence="10">1-deoxyxylulose-5-phosphate synthase</fullName>
        <shortName evidence="10">DXP synthase</shortName>
        <shortName evidence="10">DXPS</shortName>
    </alternativeName>
</protein>